<organism evidence="1 2">
    <name type="scientific">Mycobacterium phage Superphikiman</name>
    <dbReference type="NCBI Taxonomy" id="2041551"/>
    <lineage>
        <taxon>Viruses</taxon>
        <taxon>Duplodnaviria</taxon>
        <taxon>Heunggongvirae</taxon>
        <taxon>Uroviricota</taxon>
        <taxon>Caudoviricetes</taxon>
        <taxon>Omegavirus</taxon>
        <taxon>Omegavirus courthouse</taxon>
    </lineage>
</organism>
<proteinExistence type="predicted"/>
<reference evidence="1 2" key="1">
    <citation type="submission" date="2017-09" db="EMBL/GenBank/DDBJ databases">
        <authorList>
            <person name="Pradhan P."/>
            <person name="Aluri L.S."/>
            <person name="Anandarajan D."/>
            <person name="Beiriger J.C."/>
            <person name="Bethamcharla R."/>
            <person name="Betini N."/>
            <person name="Bhatt S.D."/>
            <person name="Chengalvala S."/>
            <person name="Cox N.E."/>
            <person name="Delvadia B.P."/>
            <person name="Desai A.S."/>
            <person name="Devaney A.M."/>
            <person name="Doyle B.K."/>
            <person name="Edgerton A.O."/>
            <person name="Erlich M.C."/>
            <person name="Fitzpatrick K.C."/>
            <person name="Gajjar E.A."/>
            <person name="Ganguly A."/>
            <person name="Gill R.S."/>
            <person name="Goldman M.G."/>
            <person name="Good P.M."/>
            <person name="Gupta N."/>
            <person name="Haddad L.M."/>
            <person name="Han E.J."/>
            <person name="Jain S."/>
            <person name="Jiang A."/>
            <person name="Jurgielewicz A.D."/>
            <person name="Kainth D.K."/>
            <person name="Karam J.M."/>
            <person name="Kodavatiganti M."/>
            <person name="Kriete S.J."/>
            <person name="MacDonald C.E."/>
            <person name="Maret J.P."/>
            <person name="Mathew A.E."/>
            <person name="Nako S."/>
            <person name="Natrajan M."/>
            <person name="Nishu N.M."/>
            <person name="Parikh A."/>
            <person name="Patel N."/>
            <person name="Patel P.D."/>
            <person name="Patel S."/>
            <person name="Patra K."/>
            <person name="Pumpuckdee D."/>
            <person name="Rai K."/>
            <person name="Ramanathan A."/>
            <person name="Sarkar A."/>
            <person name="Schaffer B.L."/>
            <person name="Shah P."/>
            <person name="Tata R.K."/>
            <person name="Tawfik A.H."/>
            <person name="Thuremella B.T."/>
            <person name="Toma J."/>
            <person name="Tran T.L."/>
            <person name="Veera S."/>
            <person name="Vemulapalli V.K."/>
            <person name="Vidas T.V."/>
            <person name="Vieira K.S."/>
            <person name="Vijayakumar G."/>
            <person name="Walor T.A."/>
            <person name="White C.R."/>
            <person name="Wong B.M."/>
            <person name="Zhao Sl."/>
            <person name="McDonald M.T."/>
            <person name="Dalia R."/>
            <person name="Little J.L."/>
            <person name="Gurney S.M.R."/>
            <person name="Bollivar D.W."/>
            <person name="Garlena R.A."/>
            <person name="Russell D.A."/>
            <person name="Pope W.H."/>
            <person name="Jacobs-Sera D."/>
            <person name="Hendrix R.W."/>
            <person name="Hatfull G.F."/>
        </authorList>
    </citation>
    <scope>NUCLEOTIDE SEQUENCE [LARGE SCALE GENOMIC DNA]</scope>
</reference>
<evidence type="ECO:0000313" key="2">
    <source>
        <dbReference type="Proteomes" id="UP000240916"/>
    </source>
</evidence>
<sequence>MNYDGMSLVNAMTPIDLVRPGAHVVLDNVVYRVESNLWSRACTWWELTLEGYPEPLHYYDDAHLHTVRVVFRI</sequence>
<dbReference type="EMBL" id="MF919534">
    <property type="protein sequence ID" value="ATS93038.1"/>
    <property type="molecule type" value="Genomic_DNA"/>
</dbReference>
<evidence type="ECO:0000313" key="1">
    <source>
        <dbReference type="EMBL" id="ATS93038.1"/>
    </source>
</evidence>
<gene>
    <name evidence="1" type="ORF">SEA_SUPERPHIKIMAN_200</name>
</gene>
<name>A0A2D2W4C8_9CAUD</name>
<protein>
    <submittedName>
        <fullName evidence="1">Uncharacterized protein</fullName>
    </submittedName>
</protein>
<dbReference type="Proteomes" id="UP000240916">
    <property type="component" value="Segment"/>
</dbReference>
<accession>A0A2D2W4C8</accession>